<reference evidence="4" key="1">
    <citation type="submission" date="2020-10" db="EMBL/GenBank/DDBJ databases">
        <authorList>
            <person name="Han B."/>
            <person name="Lu T."/>
            <person name="Zhao Q."/>
            <person name="Huang X."/>
            <person name="Zhao Y."/>
        </authorList>
    </citation>
    <scope>NUCLEOTIDE SEQUENCE</scope>
</reference>
<feature type="repeat" description="PPR" evidence="3">
    <location>
        <begin position="177"/>
        <end position="211"/>
    </location>
</feature>
<comment type="caution">
    <text evidence="4">The sequence shown here is derived from an EMBL/GenBank/DDBJ whole genome shotgun (WGS) entry which is preliminary data.</text>
</comment>
<keyword evidence="2" id="KW-0809">Transit peptide</keyword>
<evidence type="ECO:0000313" key="5">
    <source>
        <dbReference type="Proteomes" id="UP000604825"/>
    </source>
</evidence>
<keyword evidence="5" id="KW-1185">Reference proteome</keyword>
<dbReference type="InterPro" id="IPR046960">
    <property type="entry name" value="PPR_At4g14850-like_plant"/>
</dbReference>
<organism evidence="4 5">
    <name type="scientific">Miscanthus lutarioriparius</name>
    <dbReference type="NCBI Taxonomy" id="422564"/>
    <lineage>
        <taxon>Eukaryota</taxon>
        <taxon>Viridiplantae</taxon>
        <taxon>Streptophyta</taxon>
        <taxon>Embryophyta</taxon>
        <taxon>Tracheophyta</taxon>
        <taxon>Spermatophyta</taxon>
        <taxon>Magnoliopsida</taxon>
        <taxon>Liliopsida</taxon>
        <taxon>Poales</taxon>
        <taxon>Poaceae</taxon>
        <taxon>PACMAD clade</taxon>
        <taxon>Panicoideae</taxon>
        <taxon>Andropogonodae</taxon>
        <taxon>Andropogoneae</taxon>
        <taxon>Saccharinae</taxon>
        <taxon>Miscanthus</taxon>
    </lineage>
</organism>
<name>A0A811RLV4_9POAL</name>
<dbReference type="GO" id="GO:0009451">
    <property type="term" value="P:RNA modification"/>
    <property type="evidence" value="ECO:0007669"/>
    <property type="project" value="InterPro"/>
</dbReference>
<dbReference type="OrthoDB" id="736767at2759"/>
<dbReference type="Gene3D" id="1.25.40.10">
    <property type="entry name" value="Tetratricopeptide repeat domain"/>
    <property type="match status" value="4"/>
</dbReference>
<dbReference type="EMBL" id="CAJGYO010000016">
    <property type="protein sequence ID" value="CAD6271453.1"/>
    <property type="molecule type" value="Genomic_DNA"/>
</dbReference>
<evidence type="ECO:0000256" key="3">
    <source>
        <dbReference type="PROSITE-ProRule" id="PRU00708"/>
    </source>
</evidence>
<dbReference type="FunFam" id="1.25.40.10:FF:000381">
    <property type="entry name" value="Pentatricopeptide repeat-containing protein"/>
    <property type="match status" value="1"/>
</dbReference>
<dbReference type="PROSITE" id="PS51375">
    <property type="entry name" value="PPR"/>
    <property type="match status" value="1"/>
</dbReference>
<dbReference type="InterPro" id="IPR002885">
    <property type="entry name" value="PPR_rpt"/>
</dbReference>
<evidence type="ECO:0000256" key="1">
    <source>
        <dbReference type="ARBA" id="ARBA00022737"/>
    </source>
</evidence>
<evidence type="ECO:0000256" key="2">
    <source>
        <dbReference type="ARBA" id="ARBA00022946"/>
    </source>
</evidence>
<dbReference type="GO" id="GO:0003723">
    <property type="term" value="F:RNA binding"/>
    <property type="evidence" value="ECO:0007669"/>
    <property type="project" value="InterPro"/>
</dbReference>
<dbReference type="Proteomes" id="UP000604825">
    <property type="component" value="Unassembled WGS sequence"/>
</dbReference>
<gene>
    <name evidence="4" type="ORF">NCGR_LOCUS54739</name>
</gene>
<evidence type="ECO:0008006" key="6">
    <source>
        <dbReference type="Google" id="ProtNLM"/>
    </source>
</evidence>
<dbReference type="Pfam" id="PF01535">
    <property type="entry name" value="PPR"/>
    <property type="match status" value="6"/>
</dbReference>
<evidence type="ECO:0000313" key="4">
    <source>
        <dbReference type="EMBL" id="CAD6271453.1"/>
    </source>
</evidence>
<keyword evidence="1" id="KW-0677">Repeat</keyword>
<dbReference type="NCBIfam" id="TIGR00756">
    <property type="entry name" value="PPR"/>
    <property type="match status" value="1"/>
</dbReference>
<proteinExistence type="predicted"/>
<sequence length="805" mass="87981">MELLFPAFEARLYVRLVRRCARGALAAGAAAAHAHIVKRGFASDVLVSNVLLDSYAKGVSLAAGRQLFDEMPHRDVVSWCTVISAHVSRGIFVEAIGLFKDLLSSDQVKPNRFVISTVLNACAKSGVMELGLMVHALVVKSGLGVDRFVEVGLVDMYAKCGNMGDAFRLFNKIPMKSSVAWNAMIYGFVENSCFVEAAELFQDMHKIGMAMDVVTLRVVAGVAAILGSFDLSRNIHVYALKMGLGVDCFVVSELIKSAGRVGETQYIGKLVAAVRKRDGSLYSLAISSYHSNGCQDEAVKLSEKFLSSGLSLREGDMVTVLGICQIEEEVRQMHAFTLKTGGFCYTNVCNALMSVYSELGSLMCAESIFKTMQSPDVVSWSGVMAGCIKNLQFERACSYFRQLSNTGAPLDQHCVVTVINACTGLQDLDKGRQIHSVALRLGLLLADFVSASLVNMYAKCHCIEGAAELFTHALFPRNLVVTNAMLSGYCWNFLPDKALLLFCREYQFGLCPDRFTFSTVLGACADIRAKQAGEQIHGYLVKIGSENLDVIVGNAIIDLYVKTDAVMKLFIFSLRCSTVDCMCKPCHLCKNLTGCGDLCAIDLGRQLHASIIKMGLLSDVYVTNALVGMYKASDIQTESRRNSEETLAGNVSEQDTTDSFSSEQSYVSSTLEELGLFTLDEENDHVTSANAWKICTGSASQFYGTPLPIHVDGHEFGTNNNIGNVNNVKYNGNKLSLNYKNSSYKGNINGSVKLCNLLQEDSTKSDHFVLIIFVDSRNLKMRDARFINVEPLKRYGDVPALGFPP</sequence>
<dbReference type="AlphaFoldDB" id="A0A811RLV4"/>
<dbReference type="InterPro" id="IPR011990">
    <property type="entry name" value="TPR-like_helical_dom_sf"/>
</dbReference>
<protein>
    <recommendedName>
        <fullName evidence="6">Pentatricopeptide repeat-containing protein</fullName>
    </recommendedName>
</protein>
<dbReference type="PANTHER" id="PTHR47926">
    <property type="entry name" value="PENTATRICOPEPTIDE REPEAT-CONTAINING PROTEIN"/>
    <property type="match status" value="1"/>
</dbReference>
<dbReference type="PANTHER" id="PTHR47926:SF347">
    <property type="entry name" value="PENTATRICOPEPTIDE REPEAT-CONTAINING PROTEIN"/>
    <property type="match status" value="1"/>
</dbReference>
<accession>A0A811RLV4</accession>
<dbReference type="FunFam" id="1.25.40.10:FF:000364">
    <property type="entry name" value="Pentatricopeptide repeat (PPR-like) superfamily protein"/>
    <property type="match status" value="1"/>
</dbReference>
<dbReference type="FunFam" id="1.25.40.10:FF:001325">
    <property type="entry name" value="Tetratricopeptide repeat (TPR)-like superfamily protein"/>
    <property type="match status" value="1"/>
</dbReference>